<organism evidence="2 3">
    <name type="scientific">Candidatus Anaerostipes excrementavium</name>
    <dbReference type="NCBI Taxonomy" id="2838463"/>
    <lineage>
        <taxon>Bacteria</taxon>
        <taxon>Bacillati</taxon>
        <taxon>Bacillota</taxon>
        <taxon>Clostridia</taxon>
        <taxon>Lachnospirales</taxon>
        <taxon>Lachnospiraceae</taxon>
        <taxon>Anaerostipes</taxon>
    </lineage>
</organism>
<accession>A0A9D1WTL1</accession>
<evidence type="ECO:0008006" key="4">
    <source>
        <dbReference type="Google" id="ProtNLM"/>
    </source>
</evidence>
<keyword evidence="1" id="KW-0812">Transmembrane</keyword>
<reference evidence="2" key="2">
    <citation type="submission" date="2021-04" db="EMBL/GenBank/DDBJ databases">
        <authorList>
            <person name="Gilroy R."/>
        </authorList>
    </citation>
    <scope>NUCLEOTIDE SEQUENCE</scope>
    <source>
        <strain evidence="2">CHK191-13928</strain>
    </source>
</reference>
<dbReference type="EMBL" id="DXEM01000007">
    <property type="protein sequence ID" value="HIX67029.1"/>
    <property type="molecule type" value="Genomic_DNA"/>
</dbReference>
<reference evidence="2" key="1">
    <citation type="journal article" date="2021" name="PeerJ">
        <title>Extensive microbial diversity within the chicken gut microbiome revealed by metagenomics and culture.</title>
        <authorList>
            <person name="Gilroy R."/>
            <person name="Ravi A."/>
            <person name="Getino M."/>
            <person name="Pursley I."/>
            <person name="Horton D.L."/>
            <person name="Alikhan N.F."/>
            <person name="Baker D."/>
            <person name="Gharbi K."/>
            <person name="Hall N."/>
            <person name="Watson M."/>
            <person name="Adriaenssens E.M."/>
            <person name="Foster-Nyarko E."/>
            <person name="Jarju S."/>
            <person name="Secka A."/>
            <person name="Antonio M."/>
            <person name="Oren A."/>
            <person name="Chaudhuri R.R."/>
            <person name="La Ragione R."/>
            <person name="Hildebrand F."/>
            <person name="Pallen M.J."/>
        </authorList>
    </citation>
    <scope>NUCLEOTIDE SEQUENCE</scope>
    <source>
        <strain evidence="2">CHK191-13928</strain>
    </source>
</reference>
<sequence>MMCNYFYGWYFRCQSSSGSIAVIPAVHLSEKERSCSIQIITQKGSWSKEFPISQLRIDRNKGIMQIGENLFSKKGIRLSFEAAATGSFQNGQKSSRTEIQKIASVQGILRFRKWKEPKYHIMGPFAHIPGMQCQHAVYSMRHLVNGELTIGHEKICFQNAMGYMEGDSGTSFPDQYIWTQHFLPQGSIMLAAASIPLAGIHFTGCLGFVLLGNREYRFAAYLGGSVQKINSRELWIRQGQYRLRARFSKNGRNLLKAPENGKMTRQVQETVAGGAEYILTYKNKRLLYEKTGKAAIEYDEKK</sequence>
<gene>
    <name evidence="2" type="ORF">H9735_02740</name>
</gene>
<proteinExistence type="predicted"/>
<evidence type="ECO:0000313" key="3">
    <source>
        <dbReference type="Proteomes" id="UP000886721"/>
    </source>
</evidence>
<protein>
    <recommendedName>
        <fullName evidence="4">Tocopherol cyclase</fullName>
    </recommendedName>
</protein>
<name>A0A9D1WTL1_9FIRM</name>
<evidence type="ECO:0000313" key="2">
    <source>
        <dbReference type="EMBL" id="HIX67029.1"/>
    </source>
</evidence>
<comment type="caution">
    <text evidence="2">The sequence shown here is derived from an EMBL/GenBank/DDBJ whole genome shotgun (WGS) entry which is preliminary data.</text>
</comment>
<dbReference type="Proteomes" id="UP000886721">
    <property type="component" value="Unassembled WGS sequence"/>
</dbReference>
<evidence type="ECO:0000256" key="1">
    <source>
        <dbReference type="SAM" id="Phobius"/>
    </source>
</evidence>
<keyword evidence="1" id="KW-1133">Transmembrane helix</keyword>
<dbReference type="AlphaFoldDB" id="A0A9D1WTL1"/>
<feature type="transmembrane region" description="Helical" evidence="1">
    <location>
        <begin position="188"/>
        <end position="211"/>
    </location>
</feature>
<keyword evidence="1" id="KW-0472">Membrane</keyword>